<keyword evidence="2" id="KW-1185">Reference proteome</keyword>
<dbReference type="Proteomes" id="UP000488299">
    <property type="component" value="Unassembled WGS sequence"/>
</dbReference>
<gene>
    <name evidence="1" type="ORF">F5984_08010</name>
</gene>
<proteinExistence type="predicted"/>
<protein>
    <submittedName>
        <fullName evidence="1">Uncharacterized protein</fullName>
    </submittedName>
</protein>
<name>A0A7J5U2W5_9BACT</name>
<organism evidence="1 2">
    <name type="scientific">Rudanella paleaurantiibacter</name>
    <dbReference type="NCBI Taxonomy" id="2614655"/>
    <lineage>
        <taxon>Bacteria</taxon>
        <taxon>Pseudomonadati</taxon>
        <taxon>Bacteroidota</taxon>
        <taxon>Cytophagia</taxon>
        <taxon>Cytophagales</taxon>
        <taxon>Cytophagaceae</taxon>
        <taxon>Rudanella</taxon>
    </lineage>
</organism>
<dbReference type="AlphaFoldDB" id="A0A7J5U2W5"/>
<accession>A0A7J5U2W5</accession>
<comment type="caution">
    <text evidence="1">The sequence shown here is derived from an EMBL/GenBank/DDBJ whole genome shotgun (WGS) entry which is preliminary data.</text>
</comment>
<sequence>MQRQLIHGAILLFGLSFILASCWNEPDFDETPKIEYFGMSPFRRLPARPVVGGGERDSVIISVKFTDGDGDLGENTPRNKADSAVVAERYKDGWGNYEIKTFRFVNGRFEAFDLPENRFLLFPRLTREGQRGAIEGTLDLRQVFFYTRNAQILPVKFQIRIRDRALRVSNTIETDTIRVPILAR</sequence>
<dbReference type="EMBL" id="WELI01000002">
    <property type="protein sequence ID" value="KAB7732144.1"/>
    <property type="molecule type" value="Genomic_DNA"/>
</dbReference>
<evidence type="ECO:0000313" key="2">
    <source>
        <dbReference type="Proteomes" id="UP000488299"/>
    </source>
</evidence>
<dbReference type="RefSeq" id="WP_152123715.1">
    <property type="nucleotide sequence ID" value="NZ_WELI01000002.1"/>
</dbReference>
<reference evidence="1 2" key="1">
    <citation type="submission" date="2019-10" db="EMBL/GenBank/DDBJ databases">
        <title>Rudanella paleaurantiibacter sp. nov., isolated from sludge.</title>
        <authorList>
            <person name="Xu S.Q."/>
        </authorList>
    </citation>
    <scope>NUCLEOTIDE SEQUENCE [LARGE SCALE GENOMIC DNA]</scope>
    <source>
        <strain evidence="1 2">HX-22-17</strain>
    </source>
</reference>
<evidence type="ECO:0000313" key="1">
    <source>
        <dbReference type="EMBL" id="KAB7732144.1"/>
    </source>
</evidence>
<dbReference type="PROSITE" id="PS51257">
    <property type="entry name" value="PROKAR_LIPOPROTEIN"/>
    <property type="match status" value="1"/>
</dbReference>